<sequence>MKPKSSVPPMMMTLLPVDSAALNSRSLAAWSCKVLAIAQNDVINSTVKAKYERTRGRFMMNT</sequence>
<reference evidence="2" key="1">
    <citation type="submission" date="2020-06" db="EMBL/GenBank/DDBJ databases">
        <title>REHAB project genomes.</title>
        <authorList>
            <person name="Shaw L.P."/>
        </authorList>
    </citation>
    <scope>NUCLEOTIDE SEQUENCE [LARGE SCALE GENOMIC DNA]</scope>
    <source>
        <strain evidence="2">RHBSTW-00334</strain>
    </source>
</reference>
<dbReference type="RefSeq" id="WP_181539770.1">
    <property type="nucleotide sequence ID" value="NZ_CP056333.1"/>
</dbReference>
<dbReference type="AlphaFoldDB" id="A0ABD7AZC1"/>
<dbReference type="EMBL" id="CP056597">
    <property type="protein sequence ID" value="QLY37472.1"/>
    <property type="molecule type" value="Genomic_DNA"/>
</dbReference>
<name>A0ABD7AZC1_CITFR</name>
<organism evidence="1 2">
    <name type="scientific">Citrobacter freundii</name>
    <dbReference type="NCBI Taxonomy" id="546"/>
    <lineage>
        <taxon>Bacteria</taxon>
        <taxon>Pseudomonadati</taxon>
        <taxon>Pseudomonadota</taxon>
        <taxon>Gammaproteobacteria</taxon>
        <taxon>Enterobacterales</taxon>
        <taxon>Enterobacteriaceae</taxon>
        <taxon>Citrobacter</taxon>
        <taxon>Citrobacter freundii complex</taxon>
    </lineage>
</organism>
<gene>
    <name evidence="1" type="ORF">HV164_13495</name>
</gene>
<accession>A0ABD7AZC1</accession>
<protein>
    <submittedName>
        <fullName evidence="1">Uncharacterized protein</fullName>
    </submittedName>
</protein>
<dbReference type="Proteomes" id="UP000512043">
    <property type="component" value="Chromosome"/>
</dbReference>
<evidence type="ECO:0000313" key="1">
    <source>
        <dbReference type="EMBL" id="QLY37472.1"/>
    </source>
</evidence>
<proteinExistence type="predicted"/>
<evidence type="ECO:0000313" key="2">
    <source>
        <dbReference type="Proteomes" id="UP000512043"/>
    </source>
</evidence>